<reference evidence="5 6" key="1">
    <citation type="journal article" date="2016" name="Sci. Rep.">
        <title>Draft genome sequencing and secretome analysis of fungal phytopathogen Ascochyta rabiei provides insight into the necrotrophic effector repertoire.</title>
        <authorList>
            <person name="Verma S."/>
            <person name="Gazara R.K."/>
            <person name="Nizam S."/>
            <person name="Parween S."/>
            <person name="Chattopadhyay D."/>
            <person name="Verma P.K."/>
        </authorList>
    </citation>
    <scope>NUCLEOTIDE SEQUENCE [LARGE SCALE GENOMIC DNA]</scope>
    <source>
        <strain evidence="5 6">ArDII</strain>
    </source>
</reference>
<dbReference type="InterPro" id="IPR007219">
    <property type="entry name" value="XnlR_reg_dom"/>
</dbReference>
<dbReference type="EMBL" id="JYNV01000101">
    <property type="protein sequence ID" value="KZM26686.1"/>
    <property type="molecule type" value="Genomic_DNA"/>
</dbReference>
<accession>A0A163JZN7</accession>
<dbReference type="STRING" id="5454.A0A163JZN7"/>
<dbReference type="CDD" id="cd12148">
    <property type="entry name" value="fungal_TF_MHR"/>
    <property type="match status" value="1"/>
</dbReference>
<dbReference type="GO" id="GO:0006351">
    <property type="term" value="P:DNA-templated transcription"/>
    <property type="evidence" value="ECO:0007669"/>
    <property type="project" value="InterPro"/>
</dbReference>
<evidence type="ECO:0000313" key="5">
    <source>
        <dbReference type="EMBL" id="KZM26686.1"/>
    </source>
</evidence>
<evidence type="ECO:0000259" key="4">
    <source>
        <dbReference type="SMART" id="SM00906"/>
    </source>
</evidence>
<gene>
    <name evidence="5" type="ORF">ST47_g2138</name>
</gene>
<feature type="region of interest" description="Disordered" evidence="2">
    <location>
        <begin position="715"/>
        <end position="739"/>
    </location>
</feature>
<dbReference type="InterPro" id="IPR024338">
    <property type="entry name" value="MID1/Yam8"/>
</dbReference>
<organism evidence="5 6">
    <name type="scientific">Didymella rabiei</name>
    <name type="common">Chickpea ascochyta blight fungus</name>
    <name type="synonym">Mycosphaerella rabiei</name>
    <dbReference type="NCBI Taxonomy" id="5454"/>
    <lineage>
        <taxon>Eukaryota</taxon>
        <taxon>Fungi</taxon>
        <taxon>Dikarya</taxon>
        <taxon>Ascomycota</taxon>
        <taxon>Pezizomycotina</taxon>
        <taxon>Dothideomycetes</taxon>
        <taxon>Pleosporomycetidae</taxon>
        <taxon>Pleosporales</taxon>
        <taxon>Pleosporineae</taxon>
        <taxon>Didymellaceae</taxon>
        <taxon>Ascochyta</taxon>
    </lineage>
</organism>
<keyword evidence="1" id="KW-0539">Nucleus</keyword>
<dbReference type="GO" id="GO:0008270">
    <property type="term" value="F:zinc ion binding"/>
    <property type="evidence" value="ECO:0007669"/>
    <property type="project" value="InterPro"/>
</dbReference>
<protein>
    <recommendedName>
        <fullName evidence="4">Xylanolytic transcriptional activator regulatory domain-containing protein</fullName>
    </recommendedName>
</protein>
<feature type="signal peptide" evidence="3">
    <location>
        <begin position="1"/>
        <end position="18"/>
    </location>
</feature>
<dbReference type="PANTHER" id="PTHR39142:SF1">
    <property type="entry name" value="AEL197CP"/>
    <property type="match status" value="1"/>
</dbReference>
<keyword evidence="3" id="KW-0732">Signal</keyword>
<dbReference type="GO" id="GO:0003677">
    <property type="term" value="F:DNA binding"/>
    <property type="evidence" value="ECO:0007669"/>
    <property type="project" value="InterPro"/>
</dbReference>
<evidence type="ECO:0000256" key="3">
    <source>
        <dbReference type="SAM" id="SignalP"/>
    </source>
</evidence>
<feature type="compositionally biased region" description="Basic and acidic residues" evidence="2">
    <location>
        <begin position="137"/>
        <end position="150"/>
    </location>
</feature>
<dbReference type="Pfam" id="PF12929">
    <property type="entry name" value="Mid1"/>
    <property type="match status" value="1"/>
</dbReference>
<dbReference type="GO" id="GO:0005262">
    <property type="term" value="F:calcium channel activity"/>
    <property type="evidence" value="ECO:0007669"/>
    <property type="project" value="InterPro"/>
</dbReference>
<keyword evidence="6" id="KW-1185">Reference proteome</keyword>
<feature type="chain" id="PRO_5007843491" description="Xylanolytic transcriptional activator regulatory domain-containing protein" evidence="3">
    <location>
        <begin position="19"/>
        <end position="1320"/>
    </location>
</feature>
<proteinExistence type="predicted"/>
<dbReference type="SMART" id="SM00906">
    <property type="entry name" value="Fungal_trans"/>
    <property type="match status" value="1"/>
</dbReference>
<sequence>MPTHIQLKLFAYTAAAFLQTTCPLAQVPVFANAVDTPTAPGQEHLAHTQVLLPAVVDPVHFDDGTAREQQSGGYAPDFAYFARSLLGRQAEEVGQLKDDEKMDVDIDPESTVYFVLEKSQLQARSRPNALVNALDATRSKDNSMSERTADDGDDETNTPSLAGVAGEIRQAQQEAGTKLWISANTCKQPLPGNNASSTGAPQLTLYVSTSAQNQKPGPSSTEHLSTNTTGIPFDNGYVSLEVNATSDVYIGISAPKLNDNWFGSWHFEVAASTDGSYHSYNKTNPFLFMVDTDSESTLFITYNLTDSNKAEDIAKWNKSNPFAMYAFPAGRSPVTGMENSYCALKQQFNSTNNITVDTQITTKFGAGYPKSQFNIHNLDNSQTYNGYLVVEGNQETVDLPGVGRVRAGGKVFQQFNWTTKADDSCQVLTDLEFCDTVAYAVPSSSEYKYKDDDLKKLYDDQAKKYFKNFTNSLDQVACDAPSTAQYSLARNCTHCREDYKTWLCSVLIPRCEDWTADNDWLQPRNVKASFPDSTFPYANNMSAEFNATLRDRFGYSQSRNPLIDTTIKPGPYKEMLPCEDLCFDLVRSCPAQLGFACPNNPGRALSYGKRDPDGDVLMCNFPGAVVKLNVQGAAGFLSLQSGSVALVASTLLTIFVISWKRPYYHVTEEEYQLSMSILSRVFPGQELNLQSLRKISKGIKDGSLVLPTLNADSYFESHESPEDDDGYSSADTPGEWSVDGDNLHEPLGSMMKDSKGVLRYVGAQSDIPFNGAVVNFCKTVQKTDIIPAARVGHYPPREESEKDVFYLPPKETCFHYVRRYREEVHCMYWLYPEEKLLQRIEDTYTWYAPPSTQGAIKHDNSGTPTPPLRRGERPSSSWICSLYAMFAIGASPRDRIDHSPSPGLPSHLAPKTSEDYLALVKQLKPKVEESADIDSIRALVISAIALENALSRVTAYLYIGTAVQTAFTLGLHRDQLPISGTEEDREENRRIWWTLFTLDLEIGMRGGSPSLIDERYVKITTLMPHERVPPSFLGLHTPLKWLSTFVSLSRLKREVIREIYTERESKLISFSTVSNLLLLLRKWHRTMPVHLRLDSWDTAPTYYRRAIMVLHLHYWSTKILLTRPFLLNLVLKRAELASTSKIGYEKMAMVSVDAARKIVELCQRMVQDQTISSLTTLDSTTVLRCVTIFMCAFGYFQKADHKKDANDCLAIAKNMEQTGFASMIVMETPMHLQNLGMSYQPTPDFHHESYVPDEQTIAEMWNNYQMTSLQTQQTLDLDFDDSGALDANTNILAFEYLDEPTKVFHSPQPYSDYDLWRRRQ</sequence>
<evidence type="ECO:0000256" key="1">
    <source>
        <dbReference type="ARBA" id="ARBA00023242"/>
    </source>
</evidence>
<evidence type="ECO:0000313" key="6">
    <source>
        <dbReference type="Proteomes" id="UP000076837"/>
    </source>
</evidence>
<dbReference type="Pfam" id="PF04082">
    <property type="entry name" value="Fungal_trans"/>
    <property type="match status" value="1"/>
</dbReference>
<dbReference type="GO" id="GO:0098703">
    <property type="term" value="P:calcium ion import across plasma membrane"/>
    <property type="evidence" value="ECO:0007669"/>
    <property type="project" value="InterPro"/>
</dbReference>
<feature type="region of interest" description="Disordered" evidence="2">
    <location>
        <begin position="134"/>
        <end position="160"/>
    </location>
</feature>
<evidence type="ECO:0000256" key="2">
    <source>
        <dbReference type="SAM" id="MobiDB-lite"/>
    </source>
</evidence>
<comment type="caution">
    <text evidence="5">The sequence shown here is derived from an EMBL/GenBank/DDBJ whole genome shotgun (WGS) entry which is preliminary data.</text>
</comment>
<dbReference type="Proteomes" id="UP000076837">
    <property type="component" value="Unassembled WGS sequence"/>
</dbReference>
<dbReference type="PANTHER" id="PTHR39142">
    <property type="entry name" value="MID1P"/>
    <property type="match status" value="1"/>
</dbReference>
<feature type="domain" description="Xylanolytic transcriptional activator regulatory" evidence="4">
    <location>
        <begin position="955"/>
        <end position="1029"/>
    </location>
</feature>
<name>A0A163JZN7_DIDRA</name>